<name>A0ABU7K3X8_9ACTN</name>
<accession>A0ABU7K3X8</accession>
<dbReference type="InterPro" id="IPR029063">
    <property type="entry name" value="SAM-dependent_MTases_sf"/>
</dbReference>
<dbReference type="Pfam" id="PF04072">
    <property type="entry name" value="LCM"/>
    <property type="match status" value="1"/>
</dbReference>
<evidence type="ECO:0000256" key="2">
    <source>
        <dbReference type="ARBA" id="ARBA00022679"/>
    </source>
</evidence>
<dbReference type="SUPFAM" id="SSF53335">
    <property type="entry name" value="S-adenosyl-L-methionine-dependent methyltransferases"/>
    <property type="match status" value="1"/>
</dbReference>
<evidence type="ECO:0000313" key="3">
    <source>
        <dbReference type="EMBL" id="MEE2036953.1"/>
    </source>
</evidence>
<dbReference type="EMBL" id="JAUZMY010000005">
    <property type="protein sequence ID" value="MEE2036953.1"/>
    <property type="molecule type" value="Genomic_DNA"/>
</dbReference>
<sequence length="274" mass="31132">MGGGDVADQGADKVRVRLSKVEKTLLWTVYHKVLDFRNAEPVLGDVWAVDVMDRLEFDRRDLLGVAGDRYFVLLRARRIDTWVREWISANPGGTVLQLACGLDARALRIGAPEHGRWIDTDLPDVVALRRRVLPEPARYRLLAGSATESDWLAEIPADAPVLVVAEGLLEYLRPEETRALLGRLLERFPAGGEMVFDVVSPPVGRLAKVFGYDMYAVEDPRMPERWYPRLALTGDYEMIGDHASVPEKAFRSLYRVLSRWPSVRGMMRVLRFRF</sequence>
<dbReference type="PANTHER" id="PTHR43619:SF2">
    <property type="entry name" value="S-ADENOSYL-L-METHIONINE-DEPENDENT METHYLTRANSFERASES SUPERFAMILY PROTEIN"/>
    <property type="match status" value="1"/>
</dbReference>
<organism evidence="3 4">
    <name type="scientific">Nocardiopsis codii</name>
    <dbReference type="NCBI Taxonomy" id="3065942"/>
    <lineage>
        <taxon>Bacteria</taxon>
        <taxon>Bacillati</taxon>
        <taxon>Actinomycetota</taxon>
        <taxon>Actinomycetes</taxon>
        <taxon>Streptosporangiales</taxon>
        <taxon>Nocardiopsidaceae</taxon>
        <taxon>Nocardiopsis</taxon>
    </lineage>
</organism>
<dbReference type="GO" id="GO:0032259">
    <property type="term" value="P:methylation"/>
    <property type="evidence" value="ECO:0007669"/>
    <property type="project" value="UniProtKB-KW"/>
</dbReference>
<dbReference type="RefSeq" id="WP_330090755.1">
    <property type="nucleotide sequence ID" value="NZ_JAUZMY010000005.1"/>
</dbReference>
<dbReference type="Proteomes" id="UP001356095">
    <property type="component" value="Unassembled WGS sequence"/>
</dbReference>
<dbReference type="GO" id="GO:0008168">
    <property type="term" value="F:methyltransferase activity"/>
    <property type="evidence" value="ECO:0007669"/>
    <property type="project" value="UniProtKB-KW"/>
</dbReference>
<keyword evidence="1 3" id="KW-0489">Methyltransferase</keyword>
<dbReference type="InterPro" id="IPR016874">
    <property type="entry name" value="TcmP-like"/>
</dbReference>
<dbReference type="InterPro" id="IPR007213">
    <property type="entry name" value="Ppm1/Ppm2/Tcmp"/>
</dbReference>
<protein>
    <submittedName>
        <fullName evidence="3">Class I SAM-dependent methyltransferase</fullName>
        <ecNumber evidence="3">2.1.1.-</ecNumber>
    </submittedName>
</protein>
<evidence type="ECO:0000256" key="1">
    <source>
        <dbReference type="ARBA" id="ARBA00022603"/>
    </source>
</evidence>
<dbReference type="PANTHER" id="PTHR43619">
    <property type="entry name" value="S-ADENOSYL-L-METHIONINE-DEPENDENT METHYLTRANSFERASE YKTD-RELATED"/>
    <property type="match status" value="1"/>
</dbReference>
<gene>
    <name evidence="3" type="ORF">Q8791_06940</name>
</gene>
<evidence type="ECO:0000313" key="4">
    <source>
        <dbReference type="Proteomes" id="UP001356095"/>
    </source>
</evidence>
<keyword evidence="2 3" id="KW-0808">Transferase</keyword>
<proteinExistence type="predicted"/>
<reference evidence="3 4" key="1">
    <citation type="submission" date="2023-08" db="EMBL/GenBank/DDBJ databases">
        <authorList>
            <person name="Girao M."/>
            <person name="Carvalho M.F."/>
        </authorList>
    </citation>
    <scope>NUCLEOTIDE SEQUENCE [LARGE SCALE GENOMIC DNA]</scope>
    <source>
        <strain evidence="3 4">CT-R113</strain>
    </source>
</reference>
<dbReference type="EC" id="2.1.1.-" evidence="3"/>
<dbReference type="Gene3D" id="3.40.50.150">
    <property type="entry name" value="Vaccinia Virus protein VP39"/>
    <property type="match status" value="1"/>
</dbReference>
<comment type="caution">
    <text evidence="3">The sequence shown here is derived from an EMBL/GenBank/DDBJ whole genome shotgun (WGS) entry which is preliminary data.</text>
</comment>
<dbReference type="PIRSF" id="PIRSF028177">
    <property type="entry name" value="Polyketide_synth_Omtfrase_TcmP"/>
    <property type="match status" value="1"/>
</dbReference>
<keyword evidence="4" id="KW-1185">Reference proteome</keyword>